<dbReference type="Proteomes" id="UP000282386">
    <property type="component" value="Chromosome"/>
</dbReference>
<dbReference type="AlphaFoldDB" id="A0A7Z9A782"/>
<name>A0A7Z9A782_9MICC</name>
<evidence type="ECO:0008006" key="9">
    <source>
        <dbReference type="Google" id="ProtNLM"/>
    </source>
</evidence>
<feature type="transmembrane region" description="Helical" evidence="6">
    <location>
        <begin position="147"/>
        <end position="168"/>
    </location>
</feature>
<keyword evidence="5 6" id="KW-0472">Membrane</keyword>
<feature type="transmembrane region" description="Helical" evidence="6">
    <location>
        <begin position="82"/>
        <end position="102"/>
    </location>
</feature>
<evidence type="ECO:0000256" key="6">
    <source>
        <dbReference type="SAM" id="Phobius"/>
    </source>
</evidence>
<feature type="transmembrane region" description="Helical" evidence="6">
    <location>
        <begin position="174"/>
        <end position="193"/>
    </location>
</feature>
<evidence type="ECO:0000256" key="1">
    <source>
        <dbReference type="ARBA" id="ARBA00004651"/>
    </source>
</evidence>
<gene>
    <name evidence="7" type="ORF">NCTC10207_02168</name>
</gene>
<feature type="transmembrane region" description="Helical" evidence="6">
    <location>
        <begin position="399"/>
        <end position="418"/>
    </location>
</feature>
<comment type="subcellular location">
    <subcellularLocation>
        <location evidence="1">Cell membrane</location>
        <topology evidence="1">Multi-pass membrane protein</topology>
    </subcellularLocation>
</comment>
<proteinExistence type="predicted"/>
<dbReference type="NCBIfam" id="NF037960">
    <property type="entry name" value="MFS_trans"/>
    <property type="match status" value="1"/>
</dbReference>
<evidence type="ECO:0000313" key="8">
    <source>
        <dbReference type="Proteomes" id="UP000282386"/>
    </source>
</evidence>
<reference evidence="7 8" key="1">
    <citation type="submission" date="2018-12" db="EMBL/GenBank/DDBJ databases">
        <authorList>
            <consortium name="Pathogen Informatics"/>
        </authorList>
    </citation>
    <scope>NUCLEOTIDE SEQUENCE [LARGE SCALE GENOMIC DNA]</scope>
    <source>
        <strain evidence="7 8">NCTC10207</strain>
    </source>
</reference>
<feature type="transmembrane region" description="Helical" evidence="6">
    <location>
        <begin position="108"/>
        <end position="126"/>
    </location>
</feature>
<evidence type="ECO:0000256" key="4">
    <source>
        <dbReference type="ARBA" id="ARBA00022989"/>
    </source>
</evidence>
<feature type="transmembrane region" description="Helical" evidence="6">
    <location>
        <begin position="239"/>
        <end position="260"/>
    </location>
</feature>
<dbReference type="EMBL" id="LR134479">
    <property type="protein sequence ID" value="VEI24612.1"/>
    <property type="molecule type" value="Genomic_DNA"/>
</dbReference>
<feature type="transmembrane region" description="Helical" evidence="6">
    <location>
        <begin position="41"/>
        <end position="62"/>
    </location>
</feature>
<protein>
    <recommendedName>
        <fullName evidence="9">MFS transporter</fullName>
    </recommendedName>
</protein>
<dbReference type="PANTHER" id="PTHR23513">
    <property type="entry name" value="INTEGRAL MEMBRANE EFFLUX PROTEIN-RELATED"/>
    <property type="match status" value="1"/>
</dbReference>
<dbReference type="PANTHER" id="PTHR23513:SF18">
    <property type="entry name" value="INTEGRAL MEMBRANE PROTEIN"/>
    <property type="match status" value="1"/>
</dbReference>
<evidence type="ECO:0000256" key="3">
    <source>
        <dbReference type="ARBA" id="ARBA00022692"/>
    </source>
</evidence>
<feature type="transmembrane region" description="Helical" evidence="6">
    <location>
        <begin position="333"/>
        <end position="351"/>
    </location>
</feature>
<keyword evidence="2" id="KW-1003">Cell membrane</keyword>
<feature type="transmembrane region" description="Helical" evidence="6">
    <location>
        <begin position="372"/>
        <end position="393"/>
    </location>
</feature>
<feature type="transmembrane region" description="Helical" evidence="6">
    <location>
        <begin position="275"/>
        <end position="297"/>
    </location>
</feature>
<evidence type="ECO:0000256" key="5">
    <source>
        <dbReference type="ARBA" id="ARBA00023136"/>
    </source>
</evidence>
<dbReference type="SUPFAM" id="SSF103473">
    <property type="entry name" value="MFS general substrate transporter"/>
    <property type="match status" value="1"/>
</dbReference>
<organism evidence="7 8">
    <name type="scientific">Rothia aeria</name>
    <dbReference type="NCBI Taxonomy" id="172042"/>
    <lineage>
        <taxon>Bacteria</taxon>
        <taxon>Bacillati</taxon>
        <taxon>Actinomycetota</taxon>
        <taxon>Actinomycetes</taxon>
        <taxon>Micrococcales</taxon>
        <taxon>Micrococcaceae</taxon>
        <taxon>Rothia</taxon>
    </lineage>
</organism>
<evidence type="ECO:0000313" key="7">
    <source>
        <dbReference type="EMBL" id="VEI24612.1"/>
    </source>
</evidence>
<accession>A0A7Z9A782</accession>
<sequence length="431" mass="45296">MHSTPAPPPRAILMRRTRRIMVFGLLLSTLGNNTVEYGFNALTAAGVVSVGALLTLSALRRLSAFAFPVIAKLMGKHSPDKVLIACDSTETVLSALALTITLLAPHQAIWAVYAYTLIDLLILAFTDIAEEFYGAHFAQINEDTAMAFNASLSTIQAIINFVVAGLAGSLLAGVSIPTLLAVNTALSLTAALFRARARHTYPVPPPTTINASQFAATGHKEPLRQFLHDLFTSGPASPLVSLAIAFAGTTSGELFILWAANHGPAVPLPGTDNTVYTGMGLVLTVFGLGAAFGPQAGKWLRQAGETAPILRTAALFSAALTGALATGILTDTILPPLIPVFVFLNAAASRARAVVLETHRQAYFRGAQFARIMSWSFTFSAAGTLLGLLVGYLLGQVYNPVPCLLIGTALWLAIAPVVSSRRGGTKPPVAQ</sequence>
<dbReference type="InterPro" id="IPR036259">
    <property type="entry name" value="MFS_trans_sf"/>
</dbReference>
<evidence type="ECO:0000256" key="2">
    <source>
        <dbReference type="ARBA" id="ARBA00022475"/>
    </source>
</evidence>
<keyword evidence="4 6" id="KW-1133">Transmembrane helix</keyword>
<dbReference type="GO" id="GO:0005886">
    <property type="term" value="C:plasma membrane"/>
    <property type="evidence" value="ECO:0007669"/>
    <property type="project" value="UniProtKB-SubCell"/>
</dbReference>
<feature type="transmembrane region" description="Helical" evidence="6">
    <location>
        <begin position="309"/>
        <end position="327"/>
    </location>
</feature>
<keyword evidence="3 6" id="KW-0812">Transmembrane</keyword>